<sequence length="218" mass="22739">MATPTQLPPPGLSSLTGPSPPSSSPTGPNPVGGNLPSLSLVLYVFAVILVLFLMILSVLVVRSVRRRRQRNAAFVAALASDSYGPSAALRGKHGGPESKPVLWETLITSVYDAGKGWAGLLPVAGVMPVPAHEAMSQHPASRQPRRRFPALGTRRPVAPDLPPTAPSLESPALSTGSMYLTVLVSMPTPLAHGKARQGRGPPVVELGVAQVTYTPNVS</sequence>
<comment type="caution">
    <text evidence="3">The sequence shown here is derived from an EMBL/GenBank/DDBJ whole genome shotgun (WGS) entry which is preliminary data.</text>
</comment>
<evidence type="ECO:0000313" key="4">
    <source>
        <dbReference type="Proteomes" id="UP000759537"/>
    </source>
</evidence>
<proteinExistence type="predicted"/>
<reference evidence="3" key="1">
    <citation type="submission" date="2019-10" db="EMBL/GenBank/DDBJ databases">
        <authorList>
            <consortium name="DOE Joint Genome Institute"/>
            <person name="Kuo A."/>
            <person name="Miyauchi S."/>
            <person name="Kiss E."/>
            <person name="Drula E."/>
            <person name="Kohler A."/>
            <person name="Sanchez-Garcia M."/>
            <person name="Andreopoulos B."/>
            <person name="Barry K.W."/>
            <person name="Bonito G."/>
            <person name="Buee M."/>
            <person name="Carver A."/>
            <person name="Chen C."/>
            <person name="Cichocki N."/>
            <person name="Clum A."/>
            <person name="Culley D."/>
            <person name="Crous P.W."/>
            <person name="Fauchery L."/>
            <person name="Girlanda M."/>
            <person name="Hayes R."/>
            <person name="Keri Z."/>
            <person name="LaButti K."/>
            <person name="Lipzen A."/>
            <person name="Lombard V."/>
            <person name="Magnuson J."/>
            <person name="Maillard F."/>
            <person name="Morin E."/>
            <person name="Murat C."/>
            <person name="Nolan M."/>
            <person name="Ohm R."/>
            <person name="Pangilinan J."/>
            <person name="Pereira M."/>
            <person name="Perotto S."/>
            <person name="Peter M."/>
            <person name="Riley R."/>
            <person name="Sitrit Y."/>
            <person name="Stielow B."/>
            <person name="Szollosi G."/>
            <person name="Zifcakova L."/>
            <person name="Stursova M."/>
            <person name="Spatafora J.W."/>
            <person name="Tedersoo L."/>
            <person name="Vaario L.-M."/>
            <person name="Yamada A."/>
            <person name="Yan M."/>
            <person name="Wang P."/>
            <person name="Xu J."/>
            <person name="Bruns T."/>
            <person name="Baldrian P."/>
            <person name="Vilgalys R."/>
            <person name="Henrissat B."/>
            <person name="Grigoriev I.V."/>
            <person name="Hibbett D."/>
            <person name="Nagy L.G."/>
            <person name="Martin F.M."/>
        </authorList>
    </citation>
    <scope>NUCLEOTIDE SEQUENCE</scope>
    <source>
        <strain evidence="3">Prilba</strain>
    </source>
</reference>
<feature type="transmembrane region" description="Helical" evidence="2">
    <location>
        <begin position="40"/>
        <end position="61"/>
    </location>
</feature>
<feature type="region of interest" description="Disordered" evidence="1">
    <location>
        <begin position="1"/>
        <end position="30"/>
    </location>
</feature>
<dbReference type="Proteomes" id="UP000759537">
    <property type="component" value="Unassembled WGS sequence"/>
</dbReference>
<gene>
    <name evidence="3" type="ORF">DFH94DRAFT_757904</name>
</gene>
<evidence type="ECO:0000256" key="2">
    <source>
        <dbReference type="SAM" id="Phobius"/>
    </source>
</evidence>
<protein>
    <submittedName>
        <fullName evidence="3">Uncharacterized protein</fullName>
    </submittedName>
</protein>
<name>A0A9P5MSB5_9AGAM</name>
<keyword evidence="2" id="KW-0472">Membrane</keyword>
<evidence type="ECO:0000313" key="3">
    <source>
        <dbReference type="EMBL" id="KAF8476735.1"/>
    </source>
</evidence>
<dbReference type="EMBL" id="WHVB01000014">
    <property type="protein sequence ID" value="KAF8476735.1"/>
    <property type="molecule type" value="Genomic_DNA"/>
</dbReference>
<feature type="compositionally biased region" description="Pro residues" evidence="1">
    <location>
        <begin position="1"/>
        <end position="11"/>
    </location>
</feature>
<organism evidence="3 4">
    <name type="scientific">Russula ochroleuca</name>
    <dbReference type="NCBI Taxonomy" id="152965"/>
    <lineage>
        <taxon>Eukaryota</taxon>
        <taxon>Fungi</taxon>
        <taxon>Dikarya</taxon>
        <taxon>Basidiomycota</taxon>
        <taxon>Agaricomycotina</taxon>
        <taxon>Agaricomycetes</taxon>
        <taxon>Russulales</taxon>
        <taxon>Russulaceae</taxon>
        <taxon>Russula</taxon>
    </lineage>
</organism>
<accession>A0A9P5MSB5</accession>
<keyword evidence="2" id="KW-0812">Transmembrane</keyword>
<dbReference type="OrthoDB" id="3269958at2759"/>
<reference evidence="3" key="2">
    <citation type="journal article" date="2020" name="Nat. Commun.">
        <title>Large-scale genome sequencing of mycorrhizal fungi provides insights into the early evolution of symbiotic traits.</title>
        <authorList>
            <person name="Miyauchi S."/>
            <person name="Kiss E."/>
            <person name="Kuo A."/>
            <person name="Drula E."/>
            <person name="Kohler A."/>
            <person name="Sanchez-Garcia M."/>
            <person name="Morin E."/>
            <person name="Andreopoulos B."/>
            <person name="Barry K.W."/>
            <person name="Bonito G."/>
            <person name="Buee M."/>
            <person name="Carver A."/>
            <person name="Chen C."/>
            <person name="Cichocki N."/>
            <person name="Clum A."/>
            <person name="Culley D."/>
            <person name="Crous P.W."/>
            <person name="Fauchery L."/>
            <person name="Girlanda M."/>
            <person name="Hayes R.D."/>
            <person name="Keri Z."/>
            <person name="LaButti K."/>
            <person name="Lipzen A."/>
            <person name="Lombard V."/>
            <person name="Magnuson J."/>
            <person name="Maillard F."/>
            <person name="Murat C."/>
            <person name="Nolan M."/>
            <person name="Ohm R.A."/>
            <person name="Pangilinan J."/>
            <person name="Pereira M.F."/>
            <person name="Perotto S."/>
            <person name="Peter M."/>
            <person name="Pfister S."/>
            <person name="Riley R."/>
            <person name="Sitrit Y."/>
            <person name="Stielow J.B."/>
            <person name="Szollosi G."/>
            <person name="Zifcakova L."/>
            <person name="Stursova M."/>
            <person name="Spatafora J.W."/>
            <person name="Tedersoo L."/>
            <person name="Vaario L.M."/>
            <person name="Yamada A."/>
            <person name="Yan M."/>
            <person name="Wang P."/>
            <person name="Xu J."/>
            <person name="Bruns T."/>
            <person name="Baldrian P."/>
            <person name="Vilgalys R."/>
            <person name="Dunand C."/>
            <person name="Henrissat B."/>
            <person name="Grigoriev I.V."/>
            <person name="Hibbett D."/>
            <person name="Nagy L.G."/>
            <person name="Martin F.M."/>
        </authorList>
    </citation>
    <scope>NUCLEOTIDE SEQUENCE</scope>
    <source>
        <strain evidence="3">Prilba</strain>
    </source>
</reference>
<keyword evidence="4" id="KW-1185">Reference proteome</keyword>
<dbReference type="AlphaFoldDB" id="A0A9P5MSB5"/>
<keyword evidence="2" id="KW-1133">Transmembrane helix</keyword>
<evidence type="ECO:0000256" key="1">
    <source>
        <dbReference type="SAM" id="MobiDB-lite"/>
    </source>
</evidence>